<dbReference type="OrthoDB" id="1546079at2759"/>
<dbReference type="GO" id="GO:0005576">
    <property type="term" value="C:extracellular region"/>
    <property type="evidence" value="ECO:0007669"/>
    <property type="project" value="UniProtKB-SubCell"/>
</dbReference>
<keyword evidence="11" id="KW-0961">Cell wall biogenesis/degradation</keyword>
<accession>A0A5N6JWF0</accession>
<comment type="catalytic activity">
    <reaction evidence="12">
        <text>(1,4-alpha-D-galacturonosyl)n+m + H2O = (1,4-alpha-D-galacturonosyl)n + (1,4-alpha-D-galacturonosyl)m.</text>
        <dbReference type="EC" id="3.2.1.15"/>
    </reaction>
</comment>
<evidence type="ECO:0000256" key="7">
    <source>
        <dbReference type="ARBA" id="ARBA00022801"/>
    </source>
</evidence>
<dbReference type="EMBL" id="VIGI01000012">
    <property type="protein sequence ID" value="KAB8293256.1"/>
    <property type="molecule type" value="Genomic_DNA"/>
</dbReference>
<dbReference type="PANTHER" id="PTHR31884">
    <property type="entry name" value="POLYGALACTURONASE"/>
    <property type="match status" value="1"/>
</dbReference>
<evidence type="ECO:0000256" key="12">
    <source>
        <dbReference type="ARBA" id="ARBA00034074"/>
    </source>
</evidence>
<protein>
    <recommendedName>
        <fullName evidence="3">endo-polygalacturonase</fullName>
        <ecNumber evidence="3">3.2.1.15</ecNumber>
    </recommendedName>
</protein>
<evidence type="ECO:0000256" key="14">
    <source>
        <dbReference type="PROSITE-ProRule" id="PRU10052"/>
    </source>
</evidence>
<evidence type="ECO:0000256" key="4">
    <source>
        <dbReference type="ARBA" id="ARBA00022525"/>
    </source>
</evidence>
<evidence type="ECO:0000313" key="18">
    <source>
        <dbReference type="Proteomes" id="UP000326757"/>
    </source>
</evidence>
<dbReference type="AlphaFoldDB" id="A0A5N6JWF0"/>
<keyword evidence="18" id="KW-1185">Reference proteome</keyword>
<keyword evidence="5 16" id="KW-0732">Signal</keyword>
<evidence type="ECO:0000256" key="5">
    <source>
        <dbReference type="ARBA" id="ARBA00022729"/>
    </source>
</evidence>
<evidence type="ECO:0000256" key="10">
    <source>
        <dbReference type="ARBA" id="ARBA00023295"/>
    </source>
</evidence>
<dbReference type="InterPro" id="IPR050434">
    <property type="entry name" value="Glycosyl_hydrlase_28"/>
</dbReference>
<dbReference type="Proteomes" id="UP000326757">
    <property type="component" value="Unassembled WGS sequence"/>
</dbReference>
<dbReference type="FunFam" id="2.160.20.10:FF:000002">
    <property type="entry name" value="Endopolygalacturonase D"/>
    <property type="match status" value="1"/>
</dbReference>
<dbReference type="InterPro" id="IPR012334">
    <property type="entry name" value="Pectin_lyas_fold"/>
</dbReference>
<dbReference type="InterPro" id="IPR006626">
    <property type="entry name" value="PbH1"/>
</dbReference>
<dbReference type="GO" id="GO:0004650">
    <property type="term" value="F:polygalacturonase activity"/>
    <property type="evidence" value="ECO:0007669"/>
    <property type="project" value="UniProtKB-EC"/>
</dbReference>
<comment type="function">
    <text evidence="13">Involved in maceration and soft-rotting of plant tissue. Hydrolyzes the 1,4-alpha glycosidic bonds of de-esterified pectate in the smooth region of the plant cell wall.</text>
</comment>
<keyword evidence="6" id="KW-0677">Repeat</keyword>
<evidence type="ECO:0000256" key="13">
    <source>
        <dbReference type="ARBA" id="ARBA00037707"/>
    </source>
</evidence>
<proteinExistence type="inferred from homology"/>
<comment type="caution">
    <text evidence="17">The sequence shown here is derived from an EMBL/GenBank/DDBJ whole genome shotgun (WGS) entry which is preliminary data.</text>
</comment>
<dbReference type="InterPro" id="IPR000743">
    <property type="entry name" value="Glyco_hydro_28"/>
</dbReference>
<name>A0A5N6JWF0_MONLA</name>
<evidence type="ECO:0000256" key="8">
    <source>
        <dbReference type="ARBA" id="ARBA00023157"/>
    </source>
</evidence>
<keyword evidence="9" id="KW-0325">Glycoprotein</keyword>
<gene>
    <name evidence="17" type="ORF">EYC80_007588</name>
</gene>
<keyword evidence="4" id="KW-0964">Secreted</keyword>
<feature type="chain" id="PRO_5024902311" description="endo-polygalacturonase" evidence="16">
    <location>
        <begin position="21"/>
        <end position="370"/>
    </location>
</feature>
<comment type="subcellular location">
    <subcellularLocation>
        <location evidence="1">Secreted</location>
    </subcellularLocation>
</comment>
<dbReference type="SUPFAM" id="SSF51126">
    <property type="entry name" value="Pectin lyase-like"/>
    <property type="match status" value="1"/>
</dbReference>
<evidence type="ECO:0000256" key="2">
    <source>
        <dbReference type="ARBA" id="ARBA00008834"/>
    </source>
</evidence>
<dbReference type="EC" id="3.2.1.15" evidence="3"/>
<evidence type="ECO:0000256" key="15">
    <source>
        <dbReference type="RuleBase" id="RU361169"/>
    </source>
</evidence>
<evidence type="ECO:0000256" key="16">
    <source>
        <dbReference type="SAM" id="SignalP"/>
    </source>
</evidence>
<dbReference type="PANTHER" id="PTHR31884:SF9">
    <property type="entry name" value="ENDOPOLYGALACTURONASE D-RELATED"/>
    <property type="match status" value="1"/>
</dbReference>
<feature type="signal peptide" evidence="16">
    <location>
        <begin position="1"/>
        <end position="20"/>
    </location>
</feature>
<evidence type="ECO:0000313" key="17">
    <source>
        <dbReference type="EMBL" id="KAB8293256.1"/>
    </source>
</evidence>
<sequence>MHKTSQISGLLALTLAGVCASQTPCIATKYSEIAPCVGSSTDIILKDVYAPSNSAIDLRKLKAGTTVTFAGKTTFGFTNDSSFEPILIGGSGITITGEPDAIIDGNGQVYWDGLGSNGGVPKPNHFIAASKLTGGSVIKNLFIQNWPVHLFTIRDADGLILENLTLNNTEGDAPNAASGKLAAAHNSDGIDLINSNNTIVRNISVWNQDDCVAITSGNNVTVDGLYCFGGHGLSIGSVGGKAYNNVTNIVFKNSKVVNSSNGARIKTNFNTTGFVSNITYSNIQLTNIDTYGIDVQQDYLNGGPTGEPSDGFPIENIRFENVFGTVLPGGKNYYILCGRGSCKNFTFSGVKITGGKNESSCNYPETGCPA</sequence>
<evidence type="ECO:0000256" key="3">
    <source>
        <dbReference type="ARBA" id="ARBA00012736"/>
    </source>
</evidence>
<keyword evidence="10 15" id="KW-0326">Glycosidase</keyword>
<dbReference type="GO" id="GO:0045490">
    <property type="term" value="P:pectin catabolic process"/>
    <property type="evidence" value="ECO:0007669"/>
    <property type="project" value="UniProtKB-ARBA"/>
</dbReference>
<organism evidence="17 18">
    <name type="scientific">Monilinia laxa</name>
    <name type="common">Brown rot fungus</name>
    <name type="synonym">Sclerotinia laxa</name>
    <dbReference type="NCBI Taxonomy" id="61186"/>
    <lineage>
        <taxon>Eukaryota</taxon>
        <taxon>Fungi</taxon>
        <taxon>Dikarya</taxon>
        <taxon>Ascomycota</taxon>
        <taxon>Pezizomycotina</taxon>
        <taxon>Leotiomycetes</taxon>
        <taxon>Helotiales</taxon>
        <taxon>Sclerotiniaceae</taxon>
        <taxon>Monilinia</taxon>
    </lineage>
</organism>
<feature type="active site" evidence="14">
    <location>
        <position position="231"/>
    </location>
</feature>
<dbReference type="SMART" id="SM00710">
    <property type="entry name" value="PbH1"/>
    <property type="match status" value="6"/>
</dbReference>
<evidence type="ECO:0000256" key="11">
    <source>
        <dbReference type="ARBA" id="ARBA00023316"/>
    </source>
</evidence>
<dbReference type="Gene3D" id="2.160.20.10">
    <property type="entry name" value="Single-stranded right-handed beta-helix, Pectin lyase-like"/>
    <property type="match status" value="1"/>
</dbReference>
<keyword evidence="7 15" id="KW-0378">Hydrolase</keyword>
<evidence type="ECO:0000256" key="6">
    <source>
        <dbReference type="ARBA" id="ARBA00022737"/>
    </source>
</evidence>
<dbReference type="InterPro" id="IPR011050">
    <property type="entry name" value="Pectin_lyase_fold/virulence"/>
</dbReference>
<evidence type="ECO:0000256" key="1">
    <source>
        <dbReference type="ARBA" id="ARBA00004613"/>
    </source>
</evidence>
<reference evidence="17 18" key="1">
    <citation type="submission" date="2019-06" db="EMBL/GenBank/DDBJ databases">
        <title>Genome Sequence of the Brown Rot Fungal Pathogen Monilinia laxa.</title>
        <authorList>
            <person name="De Miccolis Angelini R.M."/>
            <person name="Landi L."/>
            <person name="Abate D."/>
            <person name="Pollastro S."/>
            <person name="Romanazzi G."/>
            <person name="Faretra F."/>
        </authorList>
    </citation>
    <scope>NUCLEOTIDE SEQUENCE [LARGE SCALE GENOMIC DNA]</scope>
    <source>
        <strain evidence="17 18">Mlax316</strain>
    </source>
</reference>
<dbReference type="Pfam" id="PF00295">
    <property type="entry name" value="Glyco_hydro_28"/>
    <property type="match status" value="1"/>
</dbReference>
<dbReference type="PROSITE" id="PS00502">
    <property type="entry name" value="POLYGALACTURONASE"/>
    <property type="match status" value="1"/>
</dbReference>
<evidence type="ECO:0000256" key="9">
    <source>
        <dbReference type="ARBA" id="ARBA00023180"/>
    </source>
</evidence>
<keyword evidence="8" id="KW-1015">Disulfide bond</keyword>
<comment type="similarity">
    <text evidence="2 15">Belongs to the glycosyl hydrolase 28 family.</text>
</comment>
<dbReference type="GO" id="GO:0071555">
    <property type="term" value="P:cell wall organization"/>
    <property type="evidence" value="ECO:0007669"/>
    <property type="project" value="UniProtKB-KW"/>
</dbReference>